<evidence type="ECO:0000259" key="8">
    <source>
        <dbReference type="PROSITE" id="PS50811"/>
    </source>
</evidence>
<evidence type="ECO:0000313" key="10">
    <source>
        <dbReference type="Proteomes" id="UP001055439"/>
    </source>
</evidence>
<gene>
    <name evidence="9" type="ORF">MUK42_14690</name>
</gene>
<evidence type="ECO:0000256" key="3">
    <source>
        <dbReference type="ARBA" id="ARBA00023125"/>
    </source>
</evidence>
<proteinExistence type="inferred from homology"/>
<feature type="domain" description="WRKY" evidence="8">
    <location>
        <begin position="117"/>
        <end position="183"/>
    </location>
</feature>
<dbReference type="AlphaFoldDB" id="A0A9E7L613"/>
<dbReference type="OrthoDB" id="662136at2759"/>
<dbReference type="InterPro" id="IPR044810">
    <property type="entry name" value="WRKY_plant"/>
</dbReference>
<name>A0A9E7L613_9LILI</name>
<organism evidence="9 10">
    <name type="scientific">Musa troglodytarum</name>
    <name type="common">fe'i banana</name>
    <dbReference type="NCBI Taxonomy" id="320322"/>
    <lineage>
        <taxon>Eukaryota</taxon>
        <taxon>Viridiplantae</taxon>
        <taxon>Streptophyta</taxon>
        <taxon>Embryophyta</taxon>
        <taxon>Tracheophyta</taxon>
        <taxon>Spermatophyta</taxon>
        <taxon>Magnoliopsida</taxon>
        <taxon>Liliopsida</taxon>
        <taxon>Zingiberales</taxon>
        <taxon>Musaceae</taxon>
        <taxon>Musa</taxon>
    </lineage>
</organism>
<dbReference type="InterPro" id="IPR003657">
    <property type="entry name" value="WRKY_dom"/>
</dbReference>
<feature type="compositionally biased region" description="Acidic residues" evidence="7">
    <location>
        <begin position="232"/>
        <end position="246"/>
    </location>
</feature>
<dbReference type="SUPFAM" id="SSF118290">
    <property type="entry name" value="WRKY DNA-binding domain"/>
    <property type="match status" value="1"/>
</dbReference>
<keyword evidence="10" id="KW-1185">Reference proteome</keyword>
<dbReference type="Proteomes" id="UP001055439">
    <property type="component" value="Chromosome 9"/>
</dbReference>
<keyword evidence="2" id="KW-0805">Transcription regulation</keyword>
<dbReference type="GO" id="GO:0005634">
    <property type="term" value="C:nucleus"/>
    <property type="evidence" value="ECO:0007669"/>
    <property type="project" value="UniProtKB-SubCell"/>
</dbReference>
<dbReference type="GO" id="GO:0000976">
    <property type="term" value="F:transcription cis-regulatory region binding"/>
    <property type="evidence" value="ECO:0007669"/>
    <property type="project" value="TreeGrafter"/>
</dbReference>
<keyword evidence="4" id="KW-0804">Transcription</keyword>
<dbReference type="InterPro" id="IPR036576">
    <property type="entry name" value="WRKY_dom_sf"/>
</dbReference>
<dbReference type="Pfam" id="PF03106">
    <property type="entry name" value="WRKY"/>
    <property type="match status" value="1"/>
</dbReference>
<reference evidence="9" key="1">
    <citation type="submission" date="2022-05" db="EMBL/GenBank/DDBJ databases">
        <title>The Musa troglodytarum L. genome provides insights into the mechanism of non-climacteric behaviour and enrichment of carotenoids.</title>
        <authorList>
            <person name="Wang J."/>
        </authorList>
    </citation>
    <scope>NUCLEOTIDE SEQUENCE</scope>
    <source>
        <tissue evidence="9">Leaf</tissue>
    </source>
</reference>
<feature type="region of interest" description="Disordered" evidence="7">
    <location>
        <begin position="174"/>
        <end position="246"/>
    </location>
</feature>
<evidence type="ECO:0000256" key="2">
    <source>
        <dbReference type="ARBA" id="ARBA00023015"/>
    </source>
</evidence>
<comment type="similarity">
    <text evidence="6">Belongs to the WRKY group II-e family.</text>
</comment>
<dbReference type="PANTHER" id="PTHR32096">
    <property type="entry name" value="WRKY TRANSCRIPTION FACTOR 30-RELATED-RELATED"/>
    <property type="match status" value="1"/>
</dbReference>
<sequence>MDDDNWDLSAVVRSCRPSGAAATTTSSSDTFSLLPPHSRPLLAAEGGKGGAFVLLPDVYQRRTSAPGLEELYNSSFLKAVGGSLQPPPCRRADRPVSRIHRSRRRKSQQKKVVCHVPADGLSSDTWAWRKYGQKPIKGSPYPRGYYKCSSSKACLARKQVERSRTDPGIYILTYTGEHNHPMPTHRSALAGSTRHKFPSPPDAAAATGDGGEHPSTADPEASPLSATTAGEDGVDEEEEVEEEDDEGLLLVEDMEMMGEDDLLFVRSEESGPASATAAEMGAFFDGDAGFEDHLLPLQWLSNCNSSSSSHGCYR</sequence>
<accession>A0A9E7L613</accession>
<dbReference type="EMBL" id="CP097511">
    <property type="protein sequence ID" value="URE45577.1"/>
    <property type="molecule type" value="Genomic_DNA"/>
</dbReference>
<evidence type="ECO:0000256" key="5">
    <source>
        <dbReference type="ARBA" id="ARBA00023242"/>
    </source>
</evidence>
<dbReference type="GO" id="GO:0003700">
    <property type="term" value="F:DNA-binding transcription factor activity"/>
    <property type="evidence" value="ECO:0007669"/>
    <property type="project" value="InterPro"/>
</dbReference>
<dbReference type="PROSITE" id="PS50811">
    <property type="entry name" value="WRKY"/>
    <property type="match status" value="1"/>
</dbReference>
<evidence type="ECO:0000313" key="9">
    <source>
        <dbReference type="EMBL" id="URE45577.1"/>
    </source>
</evidence>
<dbReference type="PANTHER" id="PTHR32096:SF61">
    <property type="entry name" value="WRKY TRANSCRIPTION FACTOR 22"/>
    <property type="match status" value="1"/>
</dbReference>
<evidence type="ECO:0000256" key="6">
    <source>
        <dbReference type="ARBA" id="ARBA00060761"/>
    </source>
</evidence>
<feature type="region of interest" description="Disordered" evidence="7">
    <location>
        <begin position="83"/>
        <end position="110"/>
    </location>
</feature>
<keyword evidence="3" id="KW-0238">DNA-binding</keyword>
<protein>
    <submittedName>
        <fullName evidence="9">WRKY transcription factor</fullName>
    </submittedName>
</protein>
<evidence type="ECO:0000256" key="1">
    <source>
        <dbReference type="ARBA" id="ARBA00004123"/>
    </source>
</evidence>
<dbReference type="FunFam" id="2.20.25.80:FF:000007">
    <property type="entry name" value="WRKY transcription factor 22"/>
    <property type="match status" value="1"/>
</dbReference>
<dbReference type="SMART" id="SM00774">
    <property type="entry name" value="WRKY"/>
    <property type="match status" value="1"/>
</dbReference>
<keyword evidence="5" id="KW-0539">Nucleus</keyword>
<comment type="subcellular location">
    <subcellularLocation>
        <location evidence="1">Nucleus</location>
    </subcellularLocation>
</comment>
<dbReference type="Gene3D" id="2.20.25.80">
    <property type="entry name" value="WRKY domain"/>
    <property type="match status" value="1"/>
</dbReference>
<evidence type="ECO:0000256" key="4">
    <source>
        <dbReference type="ARBA" id="ARBA00023163"/>
    </source>
</evidence>
<evidence type="ECO:0000256" key="7">
    <source>
        <dbReference type="SAM" id="MobiDB-lite"/>
    </source>
</evidence>
<feature type="compositionally biased region" description="Basic residues" evidence="7">
    <location>
        <begin position="97"/>
        <end position="110"/>
    </location>
</feature>